<dbReference type="InterPro" id="IPR013517">
    <property type="entry name" value="FG-GAP"/>
</dbReference>
<dbReference type="EMBL" id="JADEXQ010000116">
    <property type="protein sequence ID" value="MBE9032642.1"/>
    <property type="molecule type" value="Genomic_DNA"/>
</dbReference>
<dbReference type="RefSeq" id="WP_264327462.1">
    <property type="nucleotide sequence ID" value="NZ_JADEXQ010000116.1"/>
</dbReference>
<comment type="caution">
    <text evidence="2">The sequence shown here is derived from an EMBL/GenBank/DDBJ whole genome shotgun (WGS) entry which is preliminary data.</text>
</comment>
<dbReference type="InterPro" id="IPR028994">
    <property type="entry name" value="Integrin_alpha_N"/>
</dbReference>
<protein>
    <submittedName>
        <fullName evidence="2">VCBS repeat-containing protein</fullName>
    </submittedName>
</protein>
<dbReference type="PANTHER" id="PTHR46580:SF2">
    <property type="entry name" value="MAM DOMAIN-CONTAINING PROTEIN"/>
    <property type="match status" value="1"/>
</dbReference>
<proteinExistence type="predicted"/>
<dbReference type="PANTHER" id="PTHR46580">
    <property type="entry name" value="SENSOR KINASE-RELATED"/>
    <property type="match status" value="1"/>
</dbReference>
<keyword evidence="1" id="KW-0732">Signal</keyword>
<evidence type="ECO:0000313" key="2">
    <source>
        <dbReference type="EMBL" id="MBE9032642.1"/>
    </source>
</evidence>
<name>A0A928Z639_9CYAN</name>
<evidence type="ECO:0000256" key="1">
    <source>
        <dbReference type="ARBA" id="ARBA00022729"/>
    </source>
</evidence>
<organism evidence="2 3">
    <name type="scientific">Romeriopsis navalis LEGE 11480</name>
    <dbReference type="NCBI Taxonomy" id="2777977"/>
    <lineage>
        <taxon>Bacteria</taxon>
        <taxon>Bacillati</taxon>
        <taxon>Cyanobacteriota</taxon>
        <taxon>Cyanophyceae</taxon>
        <taxon>Leptolyngbyales</taxon>
        <taxon>Leptolyngbyaceae</taxon>
        <taxon>Romeriopsis</taxon>
        <taxon>Romeriopsis navalis</taxon>
    </lineage>
</organism>
<dbReference type="Pfam" id="PF13517">
    <property type="entry name" value="FG-GAP_3"/>
    <property type="match status" value="1"/>
</dbReference>
<dbReference type="Proteomes" id="UP000625316">
    <property type="component" value="Unassembled WGS sequence"/>
</dbReference>
<sequence>MDPVVFVPAGDVPPNGFYFNDAFTGTDVLQSNWISRTGSTAEAVLTARTDTAKPAGGIAGIGASGNDPAGFGALRLTSAAVDQDAFVLYDQAFASDEGLNVTFDLFAYGGNGADGISFFLLDGSTPGANVQPGALGGALGYSSSVSFGTGGTPAPGLTGAYLGIGFDEFGNFSNPGDSAPGGPGKVEDSVAIRGSAANNYQYLTGTSSLTAAGGIDNLGVTDPANRDQARRMVEIDLTATGILDVSIDLNNDGVFQASERVINDFDVAAANGAAPASYKFGFASSTGGSTNIHEVRNLAIAPSKTSDAGTRGQNINTISFGDAGVGVTYIENATPGTIAQGLTIEGSPASITSATVSIRNNFNAAQDILTIGSDPATTSGAIANTNLNWTYDAASGLLTLSGAGTEAEYQAALRTIAYANNSDAPTTLDRTIRYTLFNNATPITLRDTLVKVNAVDDLPTAVAISSTTVPANQDGAIVGTLQITDPDSAIDAPSYTAFGVTGGSDKFEVVSGGSPGVFQLKLKAGETIAPGESIPQITVNFTDAGAPNGGAVSQTFDLTPTQRKGEIFWRNNRTNDAAFWYLDNTTELVGAQSLIFGQGVGDSRVGTAVRFDSSWQFAGAADFNGDGITDQVYQNGVDILIVTIGELNGQSATVEKAVAPTINGVAGRLFDDWKLVGLADMTGDNQTDLVFRSRQNDAVVVWAMDTNGQVTAQTALTNSANQIQSSGGIASPWEIETFADIDGDGDADIIWRTGDDYAVWEMNNTQFVSGTVTTLAGTSSFEVIGAGQFNNAVGQDVLVRNRATDQTFILSFSNNTPSVTALPASDGGAWDIEAIADMNGDGTDDILWYNPTSDQAAIWTLSNGALSSDTNYIRNFLAGGNQAIIGTGDPAWEIQYANGKPATQQSVV</sequence>
<dbReference type="AlphaFoldDB" id="A0A928Z639"/>
<accession>A0A928Z639</accession>
<dbReference type="Gene3D" id="2.130.10.130">
    <property type="entry name" value="Integrin alpha, N-terminal"/>
    <property type="match status" value="1"/>
</dbReference>
<evidence type="ECO:0000313" key="3">
    <source>
        <dbReference type="Proteomes" id="UP000625316"/>
    </source>
</evidence>
<gene>
    <name evidence="2" type="ORF">IQ266_23165</name>
</gene>
<reference evidence="2" key="1">
    <citation type="submission" date="2020-10" db="EMBL/GenBank/DDBJ databases">
        <authorList>
            <person name="Castelo-Branco R."/>
            <person name="Eusebio N."/>
            <person name="Adriana R."/>
            <person name="Vieira A."/>
            <person name="Brugerolle De Fraissinette N."/>
            <person name="Rezende De Castro R."/>
            <person name="Schneider M.P."/>
            <person name="Vasconcelos V."/>
            <person name="Leao P.N."/>
        </authorList>
    </citation>
    <scope>NUCLEOTIDE SEQUENCE</scope>
    <source>
        <strain evidence="2">LEGE 11480</strain>
    </source>
</reference>
<dbReference type="SUPFAM" id="SSF49899">
    <property type="entry name" value="Concanavalin A-like lectins/glucanases"/>
    <property type="match status" value="1"/>
</dbReference>
<dbReference type="InterPro" id="IPR013320">
    <property type="entry name" value="ConA-like_dom_sf"/>
</dbReference>
<keyword evidence="3" id="KW-1185">Reference proteome</keyword>
<dbReference type="SUPFAM" id="SSF69318">
    <property type="entry name" value="Integrin alpha N-terminal domain"/>
    <property type="match status" value="1"/>
</dbReference>